<feature type="compositionally biased region" description="Low complexity" evidence="1">
    <location>
        <begin position="1"/>
        <end position="19"/>
    </location>
</feature>
<feature type="region of interest" description="Disordered" evidence="1">
    <location>
        <begin position="1"/>
        <end position="41"/>
    </location>
</feature>
<dbReference type="InterPro" id="IPR003121">
    <property type="entry name" value="SWIB_MDM2_domain"/>
</dbReference>
<organism evidence="3">
    <name type="scientific">viral metagenome</name>
    <dbReference type="NCBI Taxonomy" id="1070528"/>
    <lineage>
        <taxon>unclassified sequences</taxon>
        <taxon>metagenomes</taxon>
        <taxon>organismal metagenomes</taxon>
    </lineage>
</organism>
<protein>
    <recommendedName>
        <fullName evidence="2">DM2 domain-containing protein</fullName>
    </recommendedName>
</protein>
<dbReference type="PANTHER" id="PTHR13844">
    <property type="entry name" value="SWI/SNF-RELATED MATRIX-ASSOCIATED ACTIN-DEPENDENT REGULATOR OF CHROMATIN SUBFAMILY D"/>
    <property type="match status" value="1"/>
</dbReference>
<evidence type="ECO:0000313" key="3">
    <source>
        <dbReference type="EMBL" id="QHT99780.1"/>
    </source>
</evidence>
<dbReference type="EMBL" id="MN740315">
    <property type="protein sequence ID" value="QHT99780.1"/>
    <property type="molecule type" value="Genomic_DNA"/>
</dbReference>
<dbReference type="InterPro" id="IPR036885">
    <property type="entry name" value="SWIB_MDM2_dom_sf"/>
</dbReference>
<dbReference type="SUPFAM" id="SSF47592">
    <property type="entry name" value="SWIB/MDM2 domain"/>
    <property type="match status" value="1"/>
</dbReference>
<feature type="domain" description="DM2" evidence="2">
    <location>
        <begin position="113"/>
        <end position="210"/>
    </location>
</feature>
<dbReference type="SMART" id="SM00151">
    <property type="entry name" value="SWIB"/>
    <property type="match status" value="1"/>
</dbReference>
<name>A0A6C0J4T8_9ZZZZ</name>
<evidence type="ECO:0000256" key="1">
    <source>
        <dbReference type="SAM" id="MobiDB-lite"/>
    </source>
</evidence>
<dbReference type="Gene3D" id="1.10.245.10">
    <property type="entry name" value="SWIB/MDM2 domain"/>
    <property type="match status" value="1"/>
</dbReference>
<dbReference type="CDD" id="cd10567">
    <property type="entry name" value="SWIB-MDM2_like"/>
    <property type="match status" value="1"/>
</dbReference>
<reference evidence="3" key="1">
    <citation type="journal article" date="2020" name="Nature">
        <title>Giant virus diversity and host interactions through global metagenomics.</title>
        <authorList>
            <person name="Schulz F."/>
            <person name="Roux S."/>
            <person name="Paez-Espino D."/>
            <person name="Jungbluth S."/>
            <person name="Walsh D.A."/>
            <person name="Denef V.J."/>
            <person name="McMahon K.D."/>
            <person name="Konstantinidis K.T."/>
            <person name="Eloe-Fadrosh E.A."/>
            <person name="Kyrpides N.C."/>
            <person name="Woyke T."/>
        </authorList>
    </citation>
    <scope>NUCLEOTIDE SEQUENCE</scope>
    <source>
        <strain evidence="3">GVMAG-M-3300025727-45</strain>
    </source>
</reference>
<proteinExistence type="predicted"/>
<dbReference type="InterPro" id="IPR019835">
    <property type="entry name" value="SWIB_domain"/>
</dbReference>
<dbReference type="PROSITE" id="PS51925">
    <property type="entry name" value="SWIB_MDM2"/>
    <property type="match status" value="1"/>
</dbReference>
<accession>A0A6C0J4T8</accession>
<sequence>MARANTSTGKKTTTTTTAASKKKETVAAPTPVPVPEPTPVPVAVPVSVPAPAEDVITYAMINAELVASMQRIVLDTKDAIKNVRAMKTMHEKELKENKNVKKVQKRPRTQNAGFAAPTKITPQLAKYLGVSSDKLSRTEAVKMIHEKIKSNNLQDENDKRTILYTKDKELQKLLNLPAAFEHQVNKRTGEPDIKLTYFNLQRYISPHFLKE</sequence>
<dbReference type="Pfam" id="PF02201">
    <property type="entry name" value="SWIB"/>
    <property type="match status" value="1"/>
</dbReference>
<dbReference type="AlphaFoldDB" id="A0A6C0J4T8"/>
<feature type="compositionally biased region" description="Pro residues" evidence="1">
    <location>
        <begin position="30"/>
        <end position="41"/>
    </location>
</feature>
<evidence type="ECO:0000259" key="2">
    <source>
        <dbReference type="PROSITE" id="PS51925"/>
    </source>
</evidence>